<accession>A0A0F8CJC9</accession>
<proteinExistence type="predicted"/>
<keyword evidence="3" id="KW-1185">Reference proteome</keyword>
<protein>
    <submittedName>
        <fullName evidence="2">Glycosyl transferase family 1</fullName>
    </submittedName>
</protein>
<dbReference type="InterPro" id="IPR001296">
    <property type="entry name" value="Glyco_trans_1"/>
</dbReference>
<evidence type="ECO:0000259" key="1">
    <source>
        <dbReference type="Pfam" id="PF00534"/>
    </source>
</evidence>
<feature type="non-terminal residue" evidence="2">
    <location>
        <position position="1"/>
    </location>
</feature>
<name>A0A0F8CJC9_9EURY</name>
<sequence>VDDALADAPPREPRPRRPLAVRGFGIVYLEGMSFGLPAIASRAGGASETVTDGETGVLVDPDDPDAVARALDEFAADPDRLAEMSRAARRRYERHPSWAESTALVRRLLAEVVADTGSEAGVVA</sequence>
<dbReference type="Pfam" id="PF00534">
    <property type="entry name" value="Glycos_transf_1"/>
    <property type="match status" value="1"/>
</dbReference>
<dbReference type="PANTHER" id="PTHR45947">
    <property type="entry name" value="SULFOQUINOVOSYL TRANSFERASE SQD2"/>
    <property type="match status" value="1"/>
</dbReference>
<dbReference type="InterPro" id="IPR050194">
    <property type="entry name" value="Glycosyltransferase_grp1"/>
</dbReference>
<gene>
    <name evidence="2" type="ORF">FK85_31655</name>
</gene>
<dbReference type="EMBL" id="JNFH02000140">
    <property type="protein sequence ID" value="KKF39042.1"/>
    <property type="molecule type" value="Genomic_DNA"/>
</dbReference>
<dbReference type="Gene3D" id="3.40.50.2000">
    <property type="entry name" value="Glycogen Phosphorylase B"/>
    <property type="match status" value="1"/>
</dbReference>
<dbReference type="GO" id="GO:0016758">
    <property type="term" value="F:hexosyltransferase activity"/>
    <property type="evidence" value="ECO:0007669"/>
    <property type="project" value="TreeGrafter"/>
</dbReference>
<reference evidence="2 3" key="1">
    <citation type="journal article" date="2015" name="Genome Announc.">
        <title>Draft genome sequence of a Halorubrum H3 strain isolated from the burlinskoye salt lake (Altai Krai, Russia).</title>
        <authorList>
            <person name="Rozanov A.S."/>
            <person name="Bryanskaya A.V."/>
            <person name="Malup T.K."/>
            <person name="Kotenko A.V."/>
            <person name="Peltek S.E."/>
        </authorList>
    </citation>
    <scope>NUCLEOTIDE SEQUENCE [LARGE SCALE GENOMIC DNA]</scope>
    <source>
        <strain evidence="2 3">H3</strain>
    </source>
</reference>
<comment type="caution">
    <text evidence="2">The sequence shown here is derived from an EMBL/GenBank/DDBJ whole genome shotgun (WGS) entry which is preliminary data.</text>
</comment>
<dbReference type="Proteomes" id="UP000053331">
    <property type="component" value="Unassembled WGS sequence"/>
</dbReference>
<evidence type="ECO:0000313" key="3">
    <source>
        <dbReference type="Proteomes" id="UP000053331"/>
    </source>
</evidence>
<dbReference type="AlphaFoldDB" id="A0A0F8CJC9"/>
<organism evidence="2 3">
    <name type="scientific">Halorubrum saccharovorum</name>
    <dbReference type="NCBI Taxonomy" id="2248"/>
    <lineage>
        <taxon>Archaea</taxon>
        <taxon>Methanobacteriati</taxon>
        <taxon>Methanobacteriota</taxon>
        <taxon>Stenosarchaea group</taxon>
        <taxon>Halobacteria</taxon>
        <taxon>Halobacteriales</taxon>
        <taxon>Haloferacaceae</taxon>
        <taxon>Halorubrum</taxon>
    </lineage>
</organism>
<dbReference type="SUPFAM" id="SSF53756">
    <property type="entry name" value="UDP-Glycosyltransferase/glycogen phosphorylase"/>
    <property type="match status" value="1"/>
</dbReference>
<dbReference type="CDD" id="cd03801">
    <property type="entry name" value="GT4_PimA-like"/>
    <property type="match status" value="1"/>
</dbReference>
<evidence type="ECO:0000313" key="2">
    <source>
        <dbReference type="EMBL" id="KKF39042.1"/>
    </source>
</evidence>
<feature type="domain" description="Glycosyl transferase family 1" evidence="1">
    <location>
        <begin position="23"/>
        <end position="91"/>
    </location>
</feature>
<dbReference type="PANTHER" id="PTHR45947:SF3">
    <property type="entry name" value="SULFOQUINOVOSYL TRANSFERASE SQD2"/>
    <property type="match status" value="1"/>
</dbReference>
<keyword evidence="2" id="KW-0808">Transferase</keyword>